<evidence type="ECO:0000256" key="4">
    <source>
        <dbReference type="ARBA" id="ARBA00022605"/>
    </source>
</evidence>
<dbReference type="EMBL" id="UINC01023463">
    <property type="protein sequence ID" value="SVA95177.1"/>
    <property type="molecule type" value="Genomic_DNA"/>
</dbReference>
<evidence type="ECO:0000256" key="3">
    <source>
        <dbReference type="ARBA" id="ARBA00012362"/>
    </source>
</evidence>
<reference evidence="10" key="1">
    <citation type="submission" date="2018-05" db="EMBL/GenBank/DDBJ databases">
        <authorList>
            <person name="Lanie J.A."/>
            <person name="Ng W.-L."/>
            <person name="Kazmierczak K.M."/>
            <person name="Andrzejewski T.M."/>
            <person name="Davidsen T.M."/>
            <person name="Wayne K.J."/>
            <person name="Tettelin H."/>
            <person name="Glass J.I."/>
            <person name="Rusch D."/>
            <person name="Podicherti R."/>
            <person name="Tsui H.-C.T."/>
            <person name="Winkler M.E."/>
        </authorList>
    </citation>
    <scope>NUCLEOTIDE SEQUENCE</scope>
</reference>
<accession>A0A382A278</accession>
<dbReference type="SUPFAM" id="SSF51366">
    <property type="entry name" value="Ribulose-phoshate binding barrel"/>
    <property type="match status" value="1"/>
</dbReference>
<keyword evidence="8" id="KW-0456">Lyase</keyword>
<proteinExistence type="predicted"/>
<sequence>MIAASRVQPDGKRFRAALETPGCLNVIAECKRRSPSQGIIRSNYSPERIAVSYQQAGARAVSVLTEPTFFDGSLEHLRAVRRAVDLPVLRKDFIVTRYQLLEAVAAGADAVLLIVAALDDRELRSLASQAEGLGLAVLVEV</sequence>
<dbReference type="GO" id="GO:0000162">
    <property type="term" value="P:L-tryptophan biosynthetic process"/>
    <property type="evidence" value="ECO:0007669"/>
    <property type="project" value="UniProtKB-UniPathway"/>
</dbReference>
<evidence type="ECO:0000256" key="8">
    <source>
        <dbReference type="ARBA" id="ARBA00023239"/>
    </source>
</evidence>
<evidence type="ECO:0000256" key="7">
    <source>
        <dbReference type="ARBA" id="ARBA00023141"/>
    </source>
</evidence>
<dbReference type="InterPro" id="IPR011060">
    <property type="entry name" value="RibuloseP-bd_barrel"/>
</dbReference>
<comment type="pathway">
    <text evidence="2">Amino-acid biosynthesis; L-tryptophan biosynthesis; L-tryptophan from chorismate: step 4/5.</text>
</comment>
<comment type="catalytic activity">
    <reaction evidence="1">
        <text>1-(2-carboxyphenylamino)-1-deoxy-D-ribulose 5-phosphate + H(+) = (1S,2R)-1-C-(indol-3-yl)glycerol 3-phosphate + CO2 + H2O</text>
        <dbReference type="Rhea" id="RHEA:23476"/>
        <dbReference type="ChEBI" id="CHEBI:15377"/>
        <dbReference type="ChEBI" id="CHEBI:15378"/>
        <dbReference type="ChEBI" id="CHEBI:16526"/>
        <dbReference type="ChEBI" id="CHEBI:58613"/>
        <dbReference type="ChEBI" id="CHEBI:58866"/>
        <dbReference type="EC" id="4.1.1.48"/>
    </reaction>
</comment>
<dbReference type="AlphaFoldDB" id="A0A382A278"/>
<name>A0A382A278_9ZZZZ</name>
<organism evidence="10">
    <name type="scientific">marine metagenome</name>
    <dbReference type="NCBI Taxonomy" id="408172"/>
    <lineage>
        <taxon>unclassified sequences</taxon>
        <taxon>metagenomes</taxon>
        <taxon>ecological metagenomes</taxon>
    </lineage>
</organism>
<dbReference type="PROSITE" id="PS00614">
    <property type="entry name" value="IGPS"/>
    <property type="match status" value="1"/>
</dbReference>
<feature type="domain" description="Indole-3-glycerol phosphate synthase" evidence="9">
    <location>
        <begin position="5"/>
        <end position="141"/>
    </location>
</feature>
<evidence type="ECO:0000313" key="10">
    <source>
        <dbReference type="EMBL" id="SVA95177.1"/>
    </source>
</evidence>
<dbReference type="InterPro" id="IPR045186">
    <property type="entry name" value="Indole-3-glycerol_P_synth"/>
</dbReference>
<keyword evidence="7" id="KW-0057">Aromatic amino acid biosynthesis</keyword>
<dbReference type="InterPro" id="IPR013798">
    <property type="entry name" value="Indole-3-glycerol_P_synth_dom"/>
</dbReference>
<dbReference type="EC" id="4.1.1.48" evidence="3"/>
<evidence type="ECO:0000256" key="2">
    <source>
        <dbReference type="ARBA" id="ARBA00004696"/>
    </source>
</evidence>
<evidence type="ECO:0000256" key="1">
    <source>
        <dbReference type="ARBA" id="ARBA00001633"/>
    </source>
</evidence>
<protein>
    <recommendedName>
        <fullName evidence="3">indole-3-glycerol-phosphate synthase</fullName>
        <ecNumber evidence="3">4.1.1.48</ecNumber>
    </recommendedName>
</protein>
<dbReference type="GO" id="GO:0004640">
    <property type="term" value="F:phosphoribosylanthranilate isomerase activity"/>
    <property type="evidence" value="ECO:0007669"/>
    <property type="project" value="TreeGrafter"/>
</dbReference>
<dbReference type="InterPro" id="IPR013785">
    <property type="entry name" value="Aldolase_TIM"/>
</dbReference>
<dbReference type="PANTHER" id="PTHR22854:SF2">
    <property type="entry name" value="INDOLE-3-GLYCEROL-PHOSPHATE SYNTHASE"/>
    <property type="match status" value="1"/>
</dbReference>
<evidence type="ECO:0000256" key="5">
    <source>
        <dbReference type="ARBA" id="ARBA00022793"/>
    </source>
</evidence>
<keyword evidence="5" id="KW-0210">Decarboxylase</keyword>
<gene>
    <name evidence="10" type="ORF">METZ01_LOCUS148031</name>
</gene>
<dbReference type="InterPro" id="IPR001468">
    <property type="entry name" value="Indole-3-GlycerolPSynthase_CS"/>
</dbReference>
<dbReference type="GO" id="GO:0004425">
    <property type="term" value="F:indole-3-glycerol-phosphate synthase activity"/>
    <property type="evidence" value="ECO:0007669"/>
    <property type="project" value="UniProtKB-EC"/>
</dbReference>
<evidence type="ECO:0000256" key="6">
    <source>
        <dbReference type="ARBA" id="ARBA00022822"/>
    </source>
</evidence>
<keyword evidence="6" id="KW-0822">Tryptophan biosynthesis</keyword>
<evidence type="ECO:0000259" key="9">
    <source>
        <dbReference type="Pfam" id="PF00218"/>
    </source>
</evidence>
<dbReference type="Gene3D" id="3.20.20.70">
    <property type="entry name" value="Aldolase class I"/>
    <property type="match status" value="1"/>
</dbReference>
<dbReference type="PANTHER" id="PTHR22854">
    <property type="entry name" value="TRYPTOPHAN BIOSYNTHESIS PROTEIN"/>
    <property type="match status" value="1"/>
</dbReference>
<dbReference type="UniPathway" id="UPA00035">
    <property type="reaction ID" value="UER00043"/>
</dbReference>
<keyword evidence="4" id="KW-0028">Amino-acid biosynthesis</keyword>
<dbReference type="CDD" id="cd00331">
    <property type="entry name" value="IGPS"/>
    <property type="match status" value="1"/>
</dbReference>
<dbReference type="Pfam" id="PF00218">
    <property type="entry name" value="IGPS"/>
    <property type="match status" value="1"/>
</dbReference>
<feature type="non-terminal residue" evidence="10">
    <location>
        <position position="141"/>
    </location>
</feature>